<dbReference type="SUPFAM" id="SSF55136">
    <property type="entry name" value="Probable bacterial effector-binding domain"/>
    <property type="match status" value="1"/>
</dbReference>
<dbReference type="Pfam" id="PF06445">
    <property type="entry name" value="GyrI-like"/>
    <property type="match status" value="1"/>
</dbReference>
<reference evidence="2 3" key="1">
    <citation type="submission" date="2022-06" db="EMBL/GenBank/DDBJ databases">
        <title>Actinoplanes abujensis sp. nov., isolated from Nigerian arid soil.</title>
        <authorList>
            <person name="Ding P."/>
        </authorList>
    </citation>
    <scope>NUCLEOTIDE SEQUENCE [LARGE SCALE GENOMIC DNA]</scope>
    <source>
        <strain evidence="3">TRM88002</strain>
    </source>
</reference>
<dbReference type="InterPro" id="IPR029442">
    <property type="entry name" value="GyrI-like"/>
</dbReference>
<evidence type="ECO:0000259" key="1">
    <source>
        <dbReference type="SMART" id="SM00871"/>
    </source>
</evidence>
<dbReference type="SMART" id="SM00871">
    <property type="entry name" value="AraC_E_bind"/>
    <property type="match status" value="1"/>
</dbReference>
<dbReference type="Gene3D" id="3.20.80.10">
    <property type="entry name" value="Regulatory factor, effector binding domain"/>
    <property type="match status" value="1"/>
</dbReference>
<organism evidence="2 3">
    <name type="scientific">Paractinoplanes hotanensis</name>
    <dbReference type="NCBI Taxonomy" id="2906497"/>
    <lineage>
        <taxon>Bacteria</taxon>
        <taxon>Bacillati</taxon>
        <taxon>Actinomycetota</taxon>
        <taxon>Actinomycetes</taxon>
        <taxon>Micromonosporales</taxon>
        <taxon>Micromonosporaceae</taxon>
        <taxon>Paractinoplanes</taxon>
    </lineage>
</organism>
<dbReference type="Proteomes" id="UP001523216">
    <property type="component" value="Unassembled WGS sequence"/>
</dbReference>
<proteinExistence type="predicted"/>
<dbReference type="RefSeq" id="WP_251804123.1">
    <property type="nucleotide sequence ID" value="NZ_JAMQOL010000076.1"/>
</dbReference>
<dbReference type="EMBL" id="JAMQOL010000076">
    <property type="protein sequence ID" value="MCM4084370.1"/>
    <property type="molecule type" value="Genomic_DNA"/>
</dbReference>
<feature type="domain" description="AraC effector-binding" evidence="1">
    <location>
        <begin position="1"/>
        <end position="152"/>
    </location>
</feature>
<sequence length="156" mass="17235">MTYHIESRVLTAQNTAVVRGSMPTERVPAWMAGVYEQVNRYLTDRGIRTDGPPFARYTFHGGAVDVEAGFPVLEPIRDGGRVVSSRLPGGTAAVTTHYGRYEDLALAYQAIADWMKERGVESAGPHWEVYYTNPAAQPDPATWSTDVVMPYWAGRG</sequence>
<comment type="caution">
    <text evidence="2">The sequence shown here is derived from an EMBL/GenBank/DDBJ whole genome shotgun (WGS) entry which is preliminary data.</text>
</comment>
<dbReference type="InterPro" id="IPR011256">
    <property type="entry name" value="Reg_factor_effector_dom_sf"/>
</dbReference>
<accession>A0ABT0YE89</accession>
<dbReference type="InterPro" id="IPR010499">
    <property type="entry name" value="AraC_E-bd"/>
</dbReference>
<protein>
    <submittedName>
        <fullName evidence="2">GyrI-like domain-containing protein</fullName>
    </submittedName>
</protein>
<keyword evidence="3" id="KW-1185">Reference proteome</keyword>
<evidence type="ECO:0000313" key="2">
    <source>
        <dbReference type="EMBL" id="MCM4084370.1"/>
    </source>
</evidence>
<evidence type="ECO:0000313" key="3">
    <source>
        <dbReference type="Proteomes" id="UP001523216"/>
    </source>
</evidence>
<name>A0ABT0YE89_9ACTN</name>
<gene>
    <name evidence="2" type="ORF">LXN57_43235</name>
</gene>